<dbReference type="EMBL" id="VBAP01000063">
    <property type="protein sequence ID" value="TMI73861.1"/>
    <property type="molecule type" value="Genomic_DNA"/>
</dbReference>
<reference evidence="1 2" key="1">
    <citation type="journal article" date="2019" name="Nat. Microbiol.">
        <title>Mediterranean grassland soil C-N compound turnover is dependent on rainfall and depth, and is mediated by genomically divergent microorganisms.</title>
        <authorList>
            <person name="Diamond S."/>
            <person name="Andeer P.F."/>
            <person name="Li Z."/>
            <person name="Crits-Christoph A."/>
            <person name="Burstein D."/>
            <person name="Anantharaman K."/>
            <person name="Lane K.R."/>
            <person name="Thomas B.C."/>
            <person name="Pan C."/>
            <person name="Northen T.R."/>
            <person name="Banfield J.F."/>
        </authorList>
    </citation>
    <scope>NUCLEOTIDE SEQUENCE [LARGE SCALE GENOMIC DNA]</scope>
    <source>
        <strain evidence="1">NP_8</strain>
    </source>
</reference>
<evidence type="ECO:0000313" key="1">
    <source>
        <dbReference type="EMBL" id="TMI73861.1"/>
    </source>
</evidence>
<evidence type="ECO:0000313" key="2">
    <source>
        <dbReference type="Proteomes" id="UP000318834"/>
    </source>
</evidence>
<organism evidence="1 2">
    <name type="scientific">Candidatus Segetimicrobium genomatis</name>
    <dbReference type="NCBI Taxonomy" id="2569760"/>
    <lineage>
        <taxon>Bacteria</taxon>
        <taxon>Bacillati</taxon>
        <taxon>Candidatus Sysuimicrobiota</taxon>
        <taxon>Candidatus Sysuimicrobiia</taxon>
        <taxon>Candidatus Sysuimicrobiales</taxon>
        <taxon>Candidatus Segetimicrobiaceae</taxon>
        <taxon>Candidatus Segetimicrobium</taxon>
    </lineage>
</organism>
<proteinExistence type="predicted"/>
<dbReference type="Gene3D" id="1.10.10.1150">
    <property type="entry name" value="Coenzyme PQQ synthesis protein D (PqqD)"/>
    <property type="match status" value="1"/>
</dbReference>
<dbReference type="InterPro" id="IPR041881">
    <property type="entry name" value="PqqD_sf"/>
</dbReference>
<protein>
    <submittedName>
        <fullName evidence="1">PqqD family protein</fullName>
    </submittedName>
</protein>
<name>A0A537IR95_9BACT</name>
<dbReference type="InterPro" id="IPR008792">
    <property type="entry name" value="PQQD"/>
</dbReference>
<dbReference type="AlphaFoldDB" id="A0A537IR95"/>
<comment type="caution">
    <text evidence="1">The sequence shown here is derived from an EMBL/GenBank/DDBJ whole genome shotgun (WGS) entry which is preliminary data.</text>
</comment>
<sequence>MRRSHCHDSSKAGTALLEEAKLPQSFEAIPDGTSCVGMAHADLDTIAFQNAFQKAFTGAAVVLTVDIRLAKNEKIPWRLIEEEAILLDLDEGEVLRLNPVGAEIWSAIDGRHTVEEIVAHIRRTFEVSHWTARRDVHRFLKQLLRHALVEERLSVSTESA</sequence>
<gene>
    <name evidence="1" type="ORF">E6H05_08825</name>
</gene>
<dbReference type="Proteomes" id="UP000318834">
    <property type="component" value="Unassembled WGS sequence"/>
</dbReference>
<dbReference type="Pfam" id="PF05402">
    <property type="entry name" value="PqqD"/>
    <property type="match status" value="1"/>
</dbReference>
<accession>A0A537IR95</accession>